<reference evidence="2 3" key="1">
    <citation type="submission" date="2019-08" db="EMBL/GenBank/DDBJ databases">
        <title>Bioinformatics analysis of the strain L3 and L5.</title>
        <authorList>
            <person name="Li X."/>
        </authorList>
    </citation>
    <scope>NUCLEOTIDE SEQUENCE [LARGE SCALE GENOMIC DNA]</scope>
    <source>
        <strain evidence="2 3">L5</strain>
    </source>
</reference>
<keyword evidence="1" id="KW-0812">Transmembrane</keyword>
<protein>
    <submittedName>
        <fullName evidence="2">Fimbrial assembly protein</fullName>
    </submittedName>
</protein>
<proteinExistence type="predicted"/>
<dbReference type="InterPro" id="IPR007813">
    <property type="entry name" value="PilN"/>
</dbReference>
<keyword evidence="1" id="KW-0472">Membrane</keyword>
<keyword evidence="3" id="KW-1185">Reference proteome</keyword>
<feature type="transmembrane region" description="Helical" evidence="1">
    <location>
        <begin position="21"/>
        <end position="44"/>
    </location>
</feature>
<sequence>MSIEINLLPWRERQRARRSRRFYLALAAMALLGVSGGLGVARYYEAAVDAQQQRNAHIQQRMRQLDGDIRSIGEYEAIRERTIGQVEVFSALQQGRTQTVLVFRDLTRSLVDGVHYTQLSRQGDQLRLTGRAENNHRVSEQMRALDAASAFSEPVLSEVETDGGARRRFSLGVAQLGENGSMANQANREGEAEP</sequence>
<dbReference type="RefSeq" id="WP_149328652.1">
    <property type="nucleotide sequence ID" value="NZ_VTPY01000004.1"/>
</dbReference>
<dbReference type="GO" id="GO:0043107">
    <property type="term" value="P:type IV pilus-dependent motility"/>
    <property type="evidence" value="ECO:0007669"/>
    <property type="project" value="TreeGrafter"/>
</dbReference>
<evidence type="ECO:0000313" key="2">
    <source>
        <dbReference type="EMBL" id="KAA0012091.1"/>
    </source>
</evidence>
<dbReference type="GO" id="GO:0043683">
    <property type="term" value="P:type IV pilus assembly"/>
    <property type="evidence" value="ECO:0007669"/>
    <property type="project" value="TreeGrafter"/>
</dbReference>
<keyword evidence="1" id="KW-1133">Transmembrane helix</keyword>
<dbReference type="EMBL" id="VTPY01000004">
    <property type="protein sequence ID" value="KAA0012091.1"/>
    <property type="molecule type" value="Genomic_DNA"/>
</dbReference>
<gene>
    <name evidence="2" type="ORF">F0A17_12470</name>
</gene>
<name>A0A7V7G2Y8_9GAMM</name>
<dbReference type="Proteomes" id="UP000486760">
    <property type="component" value="Unassembled WGS sequence"/>
</dbReference>
<dbReference type="PANTHER" id="PTHR40278">
    <property type="entry name" value="DNA UTILIZATION PROTEIN HOFN"/>
    <property type="match status" value="1"/>
</dbReference>
<evidence type="ECO:0000313" key="3">
    <source>
        <dbReference type="Proteomes" id="UP000486760"/>
    </source>
</evidence>
<dbReference type="PANTHER" id="PTHR40278:SF2">
    <property type="entry name" value="TYPE IV PILUS INNER MEMBRANE COMPONENT PILN"/>
    <property type="match status" value="1"/>
</dbReference>
<organism evidence="2 3">
    <name type="scientific">Billgrantia pellis</name>
    <dbReference type="NCBI Taxonomy" id="2606936"/>
    <lineage>
        <taxon>Bacteria</taxon>
        <taxon>Pseudomonadati</taxon>
        <taxon>Pseudomonadota</taxon>
        <taxon>Gammaproteobacteria</taxon>
        <taxon>Oceanospirillales</taxon>
        <taxon>Halomonadaceae</taxon>
        <taxon>Billgrantia</taxon>
    </lineage>
</organism>
<accession>A0A7V7G2Y8</accession>
<dbReference type="Pfam" id="PF05137">
    <property type="entry name" value="PilN"/>
    <property type="match status" value="1"/>
</dbReference>
<comment type="caution">
    <text evidence="2">The sequence shown here is derived from an EMBL/GenBank/DDBJ whole genome shotgun (WGS) entry which is preliminary data.</text>
</comment>
<evidence type="ECO:0000256" key="1">
    <source>
        <dbReference type="SAM" id="Phobius"/>
    </source>
</evidence>
<dbReference type="InterPro" id="IPR052534">
    <property type="entry name" value="Extracell_DNA_Util/SecSys_Comp"/>
</dbReference>
<dbReference type="AlphaFoldDB" id="A0A7V7G2Y8"/>